<reference evidence="2 3" key="1">
    <citation type="submission" date="2010-06" db="EMBL/GenBank/DDBJ databases">
        <title>Complete sequence chromosome of Methanohalobium evestigatum Z-7303.</title>
        <authorList>
            <consortium name="US DOE Joint Genome Institute"/>
            <person name="Lucas S."/>
            <person name="Copeland A."/>
            <person name="Lapidus A."/>
            <person name="Cheng J.-F."/>
            <person name="Bruce D."/>
            <person name="Goodwin L."/>
            <person name="Pitluck S."/>
            <person name="Saunders E."/>
            <person name="Detter J.C."/>
            <person name="Han C."/>
            <person name="Tapia R."/>
            <person name="Land M."/>
            <person name="Hauser L."/>
            <person name="Kyrpides N."/>
            <person name="Mikhailova N."/>
            <person name="Sieprawska-Lupa M."/>
            <person name="Whitman W.B."/>
            <person name="Anderson I."/>
            <person name="Woyke T."/>
        </authorList>
    </citation>
    <scope>NUCLEOTIDE SEQUENCE [LARGE SCALE GENOMIC DNA]</scope>
    <source>
        <strain evidence="3">ATCC BAA-1072 / DSM 3721 / NBRC 107634 / OCM 161 / Z-7303</strain>
    </source>
</reference>
<gene>
    <name evidence="2" type="ordered locus">Metev_1344</name>
</gene>
<feature type="transmembrane region" description="Helical" evidence="1">
    <location>
        <begin position="170"/>
        <end position="188"/>
    </location>
</feature>
<sequence length="194" mass="22334">MDSHHNKIIYLIYTIVIAIALFVIYTLYQNPESPIKLIYRTAGIFSYLFIFSAIISSEYMSKIKKLFGLPFLKFHHNLIKLALILMVLHPLSFALDIQSLQVFLPVFYPPVTFLELAGRPAFYLFIIAIITAVYRKKIPKDWKKIHLFNYLAFFLVSIHALLIGTDFSSTGMQILSVAMMIIVAGVFIDKHLKK</sequence>
<dbReference type="AlphaFoldDB" id="D7E9D0"/>
<keyword evidence="1" id="KW-0472">Membrane</keyword>
<name>D7E9D0_METEZ</name>
<proteinExistence type="predicted"/>
<organism evidence="2 3">
    <name type="scientific">Methanohalobium evestigatum (strain ATCC BAA-1072 / DSM 3721 / NBRC 107634 / OCM 161 / Z-7303)</name>
    <dbReference type="NCBI Taxonomy" id="644295"/>
    <lineage>
        <taxon>Archaea</taxon>
        <taxon>Methanobacteriati</taxon>
        <taxon>Methanobacteriota</taxon>
        <taxon>Stenosarchaea group</taxon>
        <taxon>Methanomicrobia</taxon>
        <taxon>Methanosarcinales</taxon>
        <taxon>Methanosarcinaceae</taxon>
        <taxon>Methanohalobium</taxon>
    </lineage>
</organism>
<feature type="transmembrane region" description="Helical" evidence="1">
    <location>
        <begin position="78"/>
        <end position="97"/>
    </location>
</feature>
<dbReference type="KEGG" id="mev:Metev_1344"/>
<feature type="transmembrane region" description="Helical" evidence="1">
    <location>
        <begin position="117"/>
        <end position="135"/>
    </location>
</feature>
<keyword evidence="1" id="KW-1133">Transmembrane helix</keyword>
<protein>
    <submittedName>
        <fullName evidence="2">Ferric reductase domain protein protein transmembrane component domain protein</fullName>
    </submittedName>
</protein>
<dbReference type="Proteomes" id="UP000000391">
    <property type="component" value="Chromosome"/>
</dbReference>
<feature type="transmembrane region" description="Helical" evidence="1">
    <location>
        <begin position="37"/>
        <end position="57"/>
    </location>
</feature>
<feature type="transmembrane region" description="Helical" evidence="1">
    <location>
        <begin position="147"/>
        <end position="164"/>
    </location>
</feature>
<evidence type="ECO:0000256" key="1">
    <source>
        <dbReference type="SAM" id="Phobius"/>
    </source>
</evidence>
<evidence type="ECO:0000313" key="3">
    <source>
        <dbReference type="Proteomes" id="UP000000391"/>
    </source>
</evidence>
<accession>D7E9D0</accession>
<evidence type="ECO:0000313" key="2">
    <source>
        <dbReference type="EMBL" id="ADI74202.1"/>
    </source>
</evidence>
<dbReference type="HOGENOM" id="CLU_104491_0_0_2"/>
<keyword evidence="3" id="KW-1185">Reference proteome</keyword>
<feature type="transmembrane region" description="Helical" evidence="1">
    <location>
        <begin position="7"/>
        <end position="25"/>
    </location>
</feature>
<dbReference type="EMBL" id="CP002069">
    <property type="protein sequence ID" value="ADI74202.1"/>
    <property type="molecule type" value="Genomic_DNA"/>
</dbReference>
<keyword evidence="1 2" id="KW-0812">Transmembrane</keyword>